<accession>V5IGV6</accession>
<protein>
    <submittedName>
        <fullName evidence="1">Uncharacterized protein</fullName>
    </submittedName>
</protein>
<name>V5IGV6_IXORI</name>
<organism evidence="1">
    <name type="scientific">Ixodes ricinus</name>
    <name type="common">Common tick</name>
    <name type="synonym">Acarus ricinus</name>
    <dbReference type="NCBI Taxonomy" id="34613"/>
    <lineage>
        <taxon>Eukaryota</taxon>
        <taxon>Metazoa</taxon>
        <taxon>Ecdysozoa</taxon>
        <taxon>Arthropoda</taxon>
        <taxon>Chelicerata</taxon>
        <taxon>Arachnida</taxon>
        <taxon>Acari</taxon>
        <taxon>Parasitiformes</taxon>
        <taxon>Ixodida</taxon>
        <taxon>Ixodoidea</taxon>
        <taxon>Ixodidae</taxon>
        <taxon>Ixodinae</taxon>
        <taxon>Ixodes</taxon>
    </lineage>
</organism>
<feature type="non-terminal residue" evidence="1">
    <location>
        <position position="1"/>
    </location>
</feature>
<dbReference type="AlphaFoldDB" id="V5IGV6"/>
<proteinExistence type="evidence at transcript level"/>
<dbReference type="EMBL" id="GANP01006022">
    <property type="protein sequence ID" value="JAB78446.1"/>
    <property type="molecule type" value="mRNA"/>
</dbReference>
<reference evidence="1" key="1">
    <citation type="journal article" date="2015" name="Sci. Rep.">
        <title>Tissue- and time-dependent transcription in Ixodes ricinus salivary glands and midguts when blood feeding on the vertebrate host.</title>
        <authorList>
            <person name="Kotsyfakis M."/>
            <person name="Schwarz A."/>
            <person name="Erhart J."/>
            <person name="Ribeiro J.M."/>
        </authorList>
    </citation>
    <scope>NUCLEOTIDE SEQUENCE</scope>
    <source>
        <tissue evidence="1">Salivary gland and midgut</tissue>
    </source>
</reference>
<evidence type="ECO:0000313" key="1">
    <source>
        <dbReference type="EMBL" id="JAB78446.1"/>
    </source>
</evidence>
<sequence>STKNKHLDWVQRTCVHVQCPFHPVGIIVLGIQYMEAKFRARDKGAFSVHLAMMCNKGSMFRRRGIPLCPYIFVASRIKLLQL</sequence>